<dbReference type="AlphaFoldDB" id="A0A395NNZ4"/>
<accession>A0A395NNZ4</accession>
<keyword evidence="2" id="KW-1185">Reference proteome</keyword>
<name>A0A395NNZ4_TRIAR</name>
<evidence type="ECO:0000313" key="2">
    <source>
        <dbReference type="Proteomes" id="UP000266272"/>
    </source>
</evidence>
<dbReference type="EMBL" id="PXOA01000251">
    <property type="protein sequence ID" value="RFU77800.1"/>
    <property type="molecule type" value="Genomic_DNA"/>
</dbReference>
<organism evidence="1 2">
    <name type="scientific">Trichoderma arundinaceum</name>
    <dbReference type="NCBI Taxonomy" id="490622"/>
    <lineage>
        <taxon>Eukaryota</taxon>
        <taxon>Fungi</taxon>
        <taxon>Dikarya</taxon>
        <taxon>Ascomycota</taxon>
        <taxon>Pezizomycotina</taxon>
        <taxon>Sordariomycetes</taxon>
        <taxon>Hypocreomycetidae</taxon>
        <taxon>Hypocreales</taxon>
        <taxon>Hypocreaceae</taxon>
        <taxon>Trichoderma</taxon>
    </lineage>
</organism>
<dbReference type="Proteomes" id="UP000266272">
    <property type="component" value="Unassembled WGS sequence"/>
</dbReference>
<gene>
    <name evidence="1" type="ORF">TARUN_4423</name>
</gene>
<protein>
    <submittedName>
        <fullName evidence="1">Uncharacterized protein</fullName>
    </submittedName>
</protein>
<evidence type="ECO:0000313" key="1">
    <source>
        <dbReference type="EMBL" id="RFU77800.1"/>
    </source>
</evidence>
<comment type="caution">
    <text evidence="1">The sequence shown here is derived from an EMBL/GenBank/DDBJ whole genome shotgun (WGS) entry which is preliminary data.</text>
</comment>
<reference evidence="1 2" key="1">
    <citation type="journal article" date="2018" name="PLoS Pathog.">
        <title>Evolution of structural diversity of trichothecenes, a family of toxins produced by plant pathogenic and entomopathogenic fungi.</title>
        <authorList>
            <person name="Proctor R.H."/>
            <person name="McCormick S.P."/>
            <person name="Kim H.S."/>
            <person name="Cardoza R.E."/>
            <person name="Stanley A.M."/>
            <person name="Lindo L."/>
            <person name="Kelly A."/>
            <person name="Brown D.W."/>
            <person name="Lee T."/>
            <person name="Vaughan M.M."/>
            <person name="Alexander N.J."/>
            <person name="Busman M."/>
            <person name="Gutierrez S."/>
        </authorList>
    </citation>
    <scope>NUCLEOTIDE SEQUENCE [LARGE SCALE GENOMIC DNA]</scope>
    <source>
        <strain evidence="1 2">IBT 40837</strain>
    </source>
</reference>
<proteinExistence type="predicted"/>
<sequence length="162" mass="17970">MLETGRILAALAAYRSTWYDWTGLRKVPAPPAQQYMGTPAGTIARLMQREQHLDDAAWPPHTPLWLLRACTIARTWLIVCAEWNEGTTAALHKYGGDFAYFGVPPFRDFAHGSRLIRERELAGLHAALCSFQHCCRLRQPSLGGKEALSVVFPAIAGPVRGN</sequence>